<keyword evidence="4" id="KW-1185">Reference proteome</keyword>
<dbReference type="OrthoDB" id="4426696at2"/>
<organism evidence="3 4">
    <name type="scientific">Corynebacterium timonense</name>
    <dbReference type="NCBI Taxonomy" id="441500"/>
    <lineage>
        <taxon>Bacteria</taxon>
        <taxon>Bacillati</taxon>
        <taxon>Actinomycetota</taxon>
        <taxon>Actinomycetes</taxon>
        <taxon>Mycobacteriales</taxon>
        <taxon>Corynebacteriaceae</taxon>
        <taxon>Corynebacterium</taxon>
    </lineage>
</organism>
<dbReference type="Proteomes" id="UP000182237">
    <property type="component" value="Chromosome I"/>
</dbReference>
<feature type="transmembrane region" description="Helical" evidence="2">
    <location>
        <begin position="37"/>
        <end position="57"/>
    </location>
</feature>
<keyword evidence="2" id="KW-0472">Membrane</keyword>
<feature type="transmembrane region" description="Helical" evidence="2">
    <location>
        <begin position="77"/>
        <end position="94"/>
    </location>
</feature>
<feature type="region of interest" description="Disordered" evidence="1">
    <location>
        <begin position="1"/>
        <end position="25"/>
    </location>
</feature>
<evidence type="ECO:0000313" key="3">
    <source>
        <dbReference type="EMBL" id="SDS55608.1"/>
    </source>
</evidence>
<sequence>MAGMFPTMVSDPNDPNRRYNQPAGTEKPKALTRAFRLFVVACVLMLLTGMMLLAGGFPEGADEAFREPFMRNMRFTAWGNIILALALGATAAYVDRGSAPARRFAAGFSAAAIFLNIAAFALRVSAWASFIIVVLLAVAVWMMFRPPANAWVRATTSGLQGQG</sequence>
<gene>
    <name evidence="3" type="ORF">SAMN04488539_1907</name>
</gene>
<dbReference type="AlphaFoldDB" id="A0A1H1T5Z5"/>
<protein>
    <submittedName>
        <fullName evidence="3">Uncharacterized protein</fullName>
    </submittedName>
</protein>
<accession>A0A1H1T5Z5</accession>
<evidence type="ECO:0000313" key="4">
    <source>
        <dbReference type="Proteomes" id="UP000182237"/>
    </source>
</evidence>
<feature type="transmembrane region" description="Helical" evidence="2">
    <location>
        <begin position="126"/>
        <end position="144"/>
    </location>
</feature>
<proteinExistence type="predicted"/>
<reference evidence="3 4" key="1">
    <citation type="submission" date="2016-10" db="EMBL/GenBank/DDBJ databases">
        <authorList>
            <person name="de Groot N.N."/>
        </authorList>
    </citation>
    <scope>NUCLEOTIDE SEQUENCE [LARGE SCALE GENOMIC DNA]</scope>
    <source>
        <strain evidence="3 4">DSM 45434</strain>
    </source>
</reference>
<evidence type="ECO:0000256" key="1">
    <source>
        <dbReference type="SAM" id="MobiDB-lite"/>
    </source>
</evidence>
<dbReference type="eggNOG" id="ENOG5031F93">
    <property type="taxonomic scope" value="Bacteria"/>
</dbReference>
<feature type="transmembrane region" description="Helical" evidence="2">
    <location>
        <begin position="101"/>
        <end position="120"/>
    </location>
</feature>
<keyword evidence="2" id="KW-1133">Transmembrane helix</keyword>
<dbReference type="RefSeq" id="WP_019193855.1">
    <property type="nucleotide sequence ID" value="NZ_LT629765.1"/>
</dbReference>
<keyword evidence="2" id="KW-0812">Transmembrane</keyword>
<evidence type="ECO:0000256" key="2">
    <source>
        <dbReference type="SAM" id="Phobius"/>
    </source>
</evidence>
<dbReference type="EMBL" id="LT629765">
    <property type="protein sequence ID" value="SDS55608.1"/>
    <property type="molecule type" value="Genomic_DNA"/>
</dbReference>
<dbReference type="STRING" id="1203190.GCA_000312345_01015"/>
<name>A0A1H1T5Z5_9CORY</name>